<dbReference type="Proteomes" id="UP000593567">
    <property type="component" value="Unassembled WGS sequence"/>
</dbReference>
<evidence type="ECO:0000256" key="3">
    <source>
        <dbReference type="ARBA" id="ARBA00022461"/>
    </source>
</evidence>
<keyword evidence="4 11" id="KW-0812">Transmembrane</keyword>
<comment type="similarity">
    <text evidence="11">Belongs to the amiloride-sensitive sodium channel (TC 1.A.6) family.</text>
</comment>
<dbReference type="Pfam" id="PF00858">
    <property type="entry name" value="ASC"/>
    <property type="match status" value="1"/>
</dbReference>
<evidence type="ECO:0000256" key="12">
    <source>
        <dbReference type="SAM" id="Phobius"/>
    </source>
</evidence>
<dbReference type="AlphaFoldDB" id="A0A7J7KF41"/>
<keyword evidence="6" id="KW-0915">Sodium</keyword>
<comment type="subcellular location">
    <subcellularLocation>
        <location evidence="1">Membrane</location>
        <topology evidence="1">Multi-pass membrane protein</topology>
    </subcellularLocation>
</comment>
<evidence type="ECO:0000256" key="6">
    <source>
        <dbReference type="ARBA" id="ARBA00023053"/>
    </source>
</evidence>
<reference evidence="13" key="1">
    <citation type="submission" date="2020-06" db="EMBL/GenBank/DDBJ databases">
        <title>Draft genome of Bugula neritina, a colonial animal packing powerful symbionts and potential medicines.</title>
        <authorList>
            <person name="Rayko M."/>
        </authorList>
    </citation>
    <scope>NUCLEOTIDE SEQUENCE [LARGE SCALE GENOMIC DNA]</scope>
    <source>
        <strain evidence="13">Kwan_BN1</strain>
    </source>
</reference>
<evidence type="ECO:0000256" key="4">
    <source>
        <dbReference type="ARBA" id="ARBA00022692"/>
    </source>
</evidence>
<dbReference type="PANTHER" id="PTHR11690">
    <property type="entry name" value="AMILORIDE-SENSITIVE SODIUM CHANNEL-RELATED"/>
    <property type="match status" value="1"/>
</dbReference>
<evidence type="ECO:0000256" key="2">
    <source>
        <dbReference type="ARBA" id="ARBA00022448"/>
    </source>
</evidence>
<dbReference type="InterPro" id="IPR001873">
    <property type="entry name" value="ENaC"/>
</dbReference>
<evidence type="ECO:0000256" key="9">
    <source>
        <dbReference type="ARBA" id="ARBA00023201"/>
    </source>
</evidence>
<keyword evidence="8 12" id="KW-0472">Membrane</keyword>
<dbReference type="OrthoDB" id="6238402at2759"/>
<evidence type="ECO:0000256" key="5">
    <source>
        <dbReference type="ARBA" id="ARBA00022989"/>
    </source>
</evidence>
<evidence type="ECO:0000256" key="1">
    <source>
        <dbReference type="ARBA" id="ARBA00004141"/>
    </source>
</evidence>
<keyword evidence="14" id="KW-1185">Reference proteome</keyword>
<organism evidence="13 14">
    <name type="scientific">Bugula neritina</name>
    <name type="common">Brown bryozoan</name>
    <name type="synonym">Sertularia neritina</name>
    <dbReference type="NCBI Taxonomy" id="10212"/>
    <lineage>
        <taxon>Eukaryota</taxon>
        <taxon>Metazoa</taxon>
        <taxon>Spiralia</taxon>
        <taxon>Lophotrochozoa</taxon>
        <taxon>Bryozoa</taxon>
        <taxon>Gymnolaemata</taxon>
        <taxon>Cheilostomatida</taxon>
        <taxon>Flustrina</taxon>
        <taxon>Buguloidea</taxon>
        <taxon>Bugulidae</taxon>
        <taxon>Bugula</taxon>
    </lineage>
</organism>
<dbReference type="GO" id="GO:0005886">
    <property type="term" value="C:plasma membrane"/>
    <property type="evidence" value="ECO:0007669"/>
    <property type="project" value="TreeGrafter"/>
</dbReference>
<gene>
    <name evidence="13" type="ORF">EB796_005469</name>
</gene>
<keyword evidence="3 11" id="KW-0894">Sodium channel</keyword>
<feature type="transmembrane region" description="Helical" evidence="12">
    <location>
        <begin position="34"/>
        <end position="54"/>
    </location>
</feature>
<evidence type="ECO:0000313" key="14">
    <source>
        <dbReference type="Proteomes" id="UP000593567"/>
    </source>
</evidence>
<proteinExistence type="inferred from homology"/>
<dbReference type="PANTHER" id="PTHR11690:SF248">
    <property type="entry name" value="PICKPOCKET 17, ISOFORM A"/>
    <property type="match status" value="1"/>
</dbReference>
<comment type="caution">
    <text evidence="13">The sequence shown here is derived from an EMBL/GenBank/DDBJ whole genome shotgun (WGS) entry which is preliminary data.</text>
</comment>
<dbReference type="GO" id="GO:0015280">
    <property type="term" value="F:ligand-gated sodium channel activity"/>
    <property type="evidence" value="ECO:0007669"/>
    <property type="project" value="TreeGrafter"/>
</dbReference>
<evidence type="ECO:0000256" key="10">
    <source>
        <dbReference type="ARBA" id="ARBA00023303"/>
    </source>
</evidence>
<sequence>MEGGASSRLRTLLTEFSTNTSAHGPPKILSAKYVITKIIWTTLFLTGIGVFIYFSQQLIRNYLQYDTTTDMKVSTVTCHSVCNAALRLANREAAFSLVNIQFRQLEFPAVTICNLNQFRNDRLPSYLTKLAGDYLEERQEDLLGGEEEWNQYWSQ</sequence>
<keyword evidence="10 11" id="KW-0407">Ion channel</keyword>
<keyword evidence="5 12" id="KW-1133">Transmembrane helix</keyword>
<keyword evidence="2 11" id="KW-0813">Transport</keyword>
<evidence type="ECO:0000256" key="8">
    <source>
        <dbReference type="ARBA" id="ARBA00023136"/>
    </source>
</evidence>
<dbReference type="EMBL" id="VXIV02000760">
    <property type="protein sequence ID" value="KAF6036228.1"/>
    <property type="molecule type" value="Genomic_DNA"/>
</dbReference>
<evidence type="ECO:0000256" key="7">
    <source>
        <dbReference type="ARBA" id="ARBA00023065"/>
    </source>
</evidence>
<protein>
    <submittedName>
        <fullName evidence="13">SCNN1D</fullName>
    </submittedName>
</protein>
<evidence type="ECO:0000256" key="11">
    <source>
        <dbReference type="RuleBase" id="RU000679"/>
    </source>
</evidence>
<name>A0A7J7KF41_BUGNE</name>
<evidence type="ECO:0000313" key="13">
    <source>
        <dbReference type="EMBL" id="KAF6036228.1"/>
    </source>
</evidence>
<accession>A0A7J7KF41</accession>
<keyword evidence="9 11" id="KW-0739">Sodium transport</keyword>
<keyword evidence="7 11" id="KW-0406">Ion transport</keyword>